<gene>
    <name evidence="1" type="ORF">LCGC14_0921700</name>
</gene>
<protein>
    <submittedName>
        <fullName evidence="1">Uncharacterized protein</fullName>
    </submittedName>
</protein>
<dbReference type="EMBL" id="LAZR01003118">
    <property type="protein sequence ID" value="KKN21790.1"/>
    <property type="molecule type" value="Genomic_DNA"/>
</dbReference>
<evidence type="ECO:0000313" key="1">
    <source>
        <dbReference type="EMBL" id="KKN21790.1"/>
    </source>
</evidence>
<accession>A0A0F9NQM3</accession>
<reference evidence="1" key="1">
    <citation type="journal article" date="2015" name="Nature">
        <title>Complex archaea that bridge the gap between prokaryotes and eukaryotes.</title>
        <authorList>
            <person name="Spang A."/>
            <person name="Saw J.H."/>
            <person name="Jorgensen S.L."/>
            <person name="Zaremba-Niedzwiedzka K."/>
            <person name="Martijn J."/>
            <person name="Lind A.E."/>
            <person name="van Eijk R."/>
            <person name="Schleper C."/>
            <person name="Guy L."/>
            <person name="Ettema T.J."/>
        </authorList>
    </citation>
    <scope>NUCLEOTIDE SEQUENCE</scope>
</reference>
<comment type="caution">
    <text evidence="1">The sequence shown here is derived from an EMBL/GenBank/DDBJ whole genome shotgun (WGS) entry which is preliminary data.</text>
</comment>
<name>A0A0F9NQM3_9ZZZZ</name>
<organism evidence="1">
    <name type="scientific">marine sediment metagenome</name>
    <dbReference type="NCBI Taxonomy" id="412755"/>
    <lineage>
        <taxon>unclassified sequences</taxon>
        <taxon>metagenomes</taxon>
        <taxon>ecological metagenomes</taxon>
    </lineage>
</organism>
<sequence>MHTKSRKCALQRYYLTLATQHYARLTPSQKAITRHQFEEVEYETGHSQTKTKLLSGRQLFISKEMHSLKTTGKQLILPYEVCIVLTDPDLNPLEGQLDLYYLTNGDWQSLAREEIGLGNWLFSLVPAGKASYHPIGEAIGYYDPEDPIETYLDEVSLKQYHYHKLYPTGIPETLFDALGTSGMLHVLEETYQKARNANSGTVIDNNSQGTTGQSKFFGDNFNMWRAGLFFDTTALLATSTIVEAWLRFFVVHGGDSSAIHDPDQTLIVVSGEDLSPSGLTPADYGQLRSRITSYGQATRQEWLQQGNDIIDIPLDKSIIVKEGITKLALRGSHDINNIPDEGGLENNRFDYHMPRLSEQGRAWLRVKYLD</sequence>
<dbReference type="AlphaFoldDB" id="A0A0F9NQM3"/>
<proteinExistence type="predicted"/>